<feature type="region of interest" description="Disordered" evidence="5">
    <location>
        <begin position="1"/>
        <end position="25"/>
    </location>
</feature>
<evidence type="ECO:0000256" key="4">
    <source>
        <dbReference type="PROSITE-ProRule" id="PRU01248"/>
    </source>
</evidence>
<dbReference type="InterPro" id="IPR011010">
    <property type="entry name" value="DNA_brk_join_enz"/>
</dbReference>
<dbReference type="PANTHER" id="PTHR30349:SF41">
    <property type="entry name" value="INTEGRASE_RECOMBINASE PROTEIN MJ0367-RELATED"/>
    <property type="match status" value="1"/>
</dbReference>
<dbReference type="EMBL" id="JBHLUX010000008">
    <property type="protein sequence ID" value="MFC0469575.1"/>
    <property type="molecule type" value="Genomic_DNA"/>
</dbReference>
<dbReference type="Pfam" id="PF00589">
    <property type="entry name" value="Phage_integrase"/>
    <property type="match status" value="1"/>
</dbReference>
<comment type="caution">
    <text evidence="8">The sequence shown here is derived from an EMBL/GenBank/DDBJ whole genome shotgun (WGS) entry which is preliminary data.</text>
</comment>
<dbReference type="RefSeq" id="WP_335962252.1">
    <property type="nucleotide sequence ID" value="NZ_JAXBLX010000026.1"/>
</dbReference>
<dbReference type="InterPro" id="IPR010998">
    <property type="entry name" value="Integrase_recombinase_N"/>
</dbReference>
<sequence>MSLGYFDEKEKVKKRQPHKRKSEKTIQKDSLKIIFERFLEFKQKQNLRPSTLNQHIDLYNSIENFHFSRTDKPFYLSDLTTEFISDYVYWMKNEAVRFEGHKYKPNSAKTVGFADASIEGRLKYLKTFVNWCVKQDKLKKNPFDKFEGFKKDAHTIDILSREEINSLVKVAKTHSKKSYKHYRDFVLLHLLIDGMVRISEALLIAPNDIDHVNRTVIIQSTNAKSRKSRIIPLSNKTYRLITQLIEENELFESEVDDLLFLSLSGRMLDKNNVLRDLRKYAVEAGIKKRFYIHLLRHSCATHYLSSSGDVESLRKILGHADLRTVLNYAHMADTTIVEKHASHGFFSADNTTDRKRSNKRI</sequence>
<keyword evidence="9" id="KW-1185">Reference proteome</keyword>
<name>A0ABV6K8D0_9BACI</name>
<dbReference type="InterPro" id="IPR044068">
    <property type="entry name" value="CB"/>
</dbReference>
<reference evidence="8 9" key="1">
    <citation type="submission" date="2024-09" db="EMBL/GenBank/DDBJ databases">
        <authorList>
            <person name="Sun Q."/>
            <person name="Mori K."/>
        </authorList>
    </citation>
    <scope>NUCLEOTIDE SEQUENCE [LARGE SCALE GENOMIC DNA]</scope>
    <source>
        <strain evidence="8 9">NCAIM B.02610</strain>
    </source>
</reference>
<evidence type="ECO:0000256" key="1">
    <source>
        <dbReference type="ARBA" id="ARBA00008857"/>
    </source>
</evidence>
<dbReference type="InterPro" id="IPR025269">
    <property type="entry name" value="SAM-like_dom"/>
</dbReference>
<feature type="domain" description="Core-binding (CB)" evidence="7">
    <location>
        <begin position="29"/>
        <end position="133"/>
    </location>
</feature>
<dbReference type="PROSITE" id="PS51898">
    <property type="entry name" value="TYR_RECOMBINASE"/>
    <property type="match status" value="1"/>
</dbReference>
<keyword evidence="2 4" id="KW-0238">DNA-binding</keyword>
<evidence type="ECO:0000256" key="3">
    <source>
        <dbReference type="ARBA" id="ARBA00023172"/>
    </source>
</evidence>
<dbReference type="Gene3D" id="1.10.150.130">
    <property type="match status" value="1"/>
</dbReference>
<evidence type="ECO:0000256" key="5">
    <source>
        <dbReference type="SAM" id="MobiDB-lite"/>
    </source>
</evidence>
<dbReference type="Pfam" id="PF13102">
    <property type="entry name" value="Phage_int_SAM_5"/>
    <property type="match status" value="1"/>
</dbReference>
<dbReference type="Gene3D" id="1.10.443.10">
    <property type="entry name" value="Intergrase catalytic core"/>
    <property type="match status" value="1"/>
</dbReference>
<protein>
    <submittedName>
        <fullName evidence="8">Tyrosine-type recombinase/integrase</fullName>
    </submittedName>
</protein>
<dbReference type="PANTHER" id="PTHR30349">
    <property type="entry name" value="PHAGE INTEGRASE-RELATED"/>
    <property type="match status" value="1"/>
</dbReference>
<evidence type="ECO:0000313" key="9">
    <source>
        <dbReference type="Proteomes" id="UP001589838"/>
    </source>
</evidence>
<keyword evidence="3" id="KW-0233">DNA recombination</keyword>
<organism evidence="8 9">
    <name type="scientific">Halalkalibacter kiskunsagensis</name>
    <dbReference type="NCBI Taxonomy" id="1548599"/>
    <lineage>
        <taxon>Bacteria</taxon>
        <taxon>Bacillati</taxon>
        <taxon>Bacillota</taxon>
        <taxon>Bacilli</taxon>
        <taxon>Bacillales</taxon>
        <taxon>Bacillaceae</taxon>
        <taxon>Halalkalibacter</taxon>
    </lineage>
</organism>
<feature type="compositionally biased region" description="Basic residues" evidence="5">
    <location>
        <begin position="12"/>
        <end position="22"/>
    </location>
</feature>
<feature type="domain" description="Tyr recombinase" evidence="6">
    <location>
        <begin position="154"/>
        <end position="341"/>
    </location>
</feature>
<evidence type="ECO:0000259" key="7">
    <source>
        <dbReference type="PROSITE" id="PS51900"/>
    </source>
</evidence>
<feature type="compositionally biased region" description="Basic and acidic residues" evidence="5">
    <location>
        <begin position="1"/>
        <end position="11"/>
    </location>
</feature>
<dbReference type="InterPro" id="IPR013762">
    <property type="entry name" value="Integrase-like_cat_sf"/>
</dbReference>
<dbReference type="InterPro" id="IPR050090">
    <property type="entry name" value="Tyrosine_recombinase_XerCD"/>
</dbReference>
<evidence type="ECO:0000259" key="6">
    <source>
        <dbReference type="PROSITE" id="PS51898"/>
    </source>
</evidence>
<gene>
    <name evidence="8" type="ORF">ACFFHM_03290</name>
</gene>
<dbReference type="SUPFAM" id="SSF56349">
    <property type="entry name" value="DNA breaking-rejoining enzymes"/>
    <property type="match status" value="1"/>
</dbReference>
<accession>A0ABV6K8D0</accession>
<dbReference type="InterPro" id="IPR002104">
    <property type="entry name" value="Integrase_catalytic"/>
</dbReference>
<dbReference type="Proteomes" id="UP001589838">
    <property type="component" value="Unassembled WGS sequence"/>
</dbReference>
<evidence type="ECO:0000256" key="2">
    <source>
        <dbReference type="ARBA" id="ARBA00023125"/>
    </source>
</evidence>
<proteinExistence type="inferred from homology"/>
<evidence type="ECO:0000313" key="8">
    <source>
        <dbReference type="EMBL" id="MFC0469575.1"/>
    </source>
</evidence>
<comment type="similarity">
    <text evidence="1">Belongs to the 'phage' integrase family.</text>
</comment>
<dbReference type="PROSITE" id="PS51900">
    <property type="entry name" value="CB"/>
    <property type="match status" value="1"/>
</dbReference>